<dbReference type="InterPro" id="IPR016024">
    <property type="entry name" value="ARM-type_fold"/>
</dbReference>
<feature type="region of interest" description="Disordered" evidence="1">
    <location>
        <begin position="373"/>
        <end position="393"/>
    </location>
</feature>
<dbReference type="RefSeq" id="WP_076431453.1">
    <property type="nucleotide sequence ID" value="NZ_FTNO01000004.1"/>
</dbReference>
<gene>
    <name evidence="2" type="ORF">SAMN05421858_3581</name>
</gene>
<dbReference type="Gene3D" id="1.25.10.10">
    <property type="entry name" value="Leucine-rich Repeat Variant"/>
    <property type="match status" value="2"/>
</dbReference>
<evidence type="ECO:0000256" key="1">
    <source>
        <dbReference type="SAM" id="MobiDB-lite"/>
    </source>
</evidence>
<organism evidence="2 3">
    <name type="scientific">Haladaptatus litoreus</name>
    <dbReference type="NCBI Taxonomy" id="553468"/>
    <lineage>
        <taxon>Archaea</taxon>
        <taxon>Methanobacteriati</taxon>
        <taxon>Methanobacteriota</taxon>
        <taxon>Stenosarchaea group</taxon>
        <taxon>Halobacteria</taxon>
        <taxon>Halobacteriales</taxon>
        <taxon>Haladaptataceae</taxon>
        <taxon>Haladaptatus</taxon>
    </lineage>
</organism>
<dbReference type="PANTHER" id="PTHR12697">
    <property type="entry name" value="PBS LYASE HEAT-LIKE PROTEIN"/>
    <property type="match status" value="1"/>
</dbReference>
<dbReference type="SUPFAM" id="SSF48371">
    <property type="entry name" value="ARM repeat"/>
    <property type="match status" value="1"/>
</dbReference>
<dbReference type="AlphaFoldDB" id="A0A1N7DFR3"/>
<dbReference type="Pfam" id="PF13646">
    <property type="entry name" value="HEAT_2"/>
    <property type="match status" value="1"/>
</dbReference>
<protein>
    <submittedName>
        <fullName evidence="2">HEAT repeat-containing protein</fullName>
    </submittedName>
</protein>
<dbReference type="EMBL" id="FTNO01000004">
    <property type="protein sequence ID" value="SIR74575.1"/>
    <property type="molecule type" value="Genomic_DNA"/>
</dbReference>
<name>A0A1N7DFR3_9EURY</name>
<keyword evidence="3" id="KW-1185">Reference proteome</keyword>
<sequence>MTSPDAPERERANTLLEIASDDPDTVSTAELVTILVHGTPPARSVAVEAYEVVVDARPNAATSVATELHCLLDDENVRAKAAGAIAHLAERGAAPFKKSIPSLIRMVEPPIEFGRDHAVHALLVLSSQFPRDVESAVSPLLDILENEMDANSGHKNGSELANPSFGHEEPNRETGVVRFAAAQTLLHVTRERPAAAVNVIPQVGLLLDDPKARIRGVASEILGAVAKEYPDHVSPHLEKLATLLTDDPEQPVPWKAASALAMLVDEYPEEFADTVADDAGELTLLLNDTNPEVRGVGVALLTYVVEYYPNAIEPATDRLCELLTSENPLIRANAARALRDAESVVALDTLEKVARNDPNSDVQEIANAAVRQIRHHEEDELHGEEDSKGSAFE</sequence>
<dbReference type="GO" id="GO:0016491">
    <property type="term" value="F:oxidoreductase activity"/>
    <property type="evidence" value="ECO:0007669"/>
    <property type="project" value="TreeGrafter"/>
</dbReference>
<evidence type="ECO:0000313" key="3">
    <source>
        <dbReference type="Proteomes" id="UP000186914"/>
    </source>
</evidence>
<dbReference type="PANTHER" id="PTHR12697:SF5">
    <property type="entry name" value="DEOXYHYPUSINE HYDROXYLASE"/>
    <property type="match status" value="1"/>
</dbReference>
<reference evidence="3" key="1">
    <citation type="submission" date="2017-01" db="EMBL/GenBank/DDBJ databases">
        <authorList>
            <person name="Varghese N."/>
            <person name="Submissions S."/>
        </authorList>
    </citation>
    <scope>NUCLEOTIDE SEQUENCE [LARGE SCALE GENOMIC DNA]</scope>
    <source>
        <strain evidence="3">CGMCC 1.7737</strain>
    </source>
</reference>
<accession>A0A1N7DFR3</accession>
<proteinExistence type="predicted"/>
<evidence type="ECO:0000313" key="2">
    <source>
        <dbReference type="EMBL" id="SIR74575.1"/>
    </source>
</evidence>
<feature type="compositionally biased region" description="Basic and acidic residues" evidence="1">
    <location>
        <begin position="375"/>
        <end position="393"/>
    </location>
</feature>
<dbReference type="InterPro" id="IPR011989">
    <property type="entry name" value="ARM-like"/>
</dbReference>
<dbReference type="OrthoDB" id="197870at2157"/>
<dbReference type="Proteomes" id="UP000186914">
    <property type="component" value="Unassembled WGS sequence"/>
</dbReference>